<reference evidence="2" key="1">
    <citation type="submission" date="2018-05" db="EMBL/GenBank/DDBJ databases">
        <authorList>
            <person name="Lanie J.A."/>
            <person name="Ng W.-L."/>
            <person name="Kazmierczak K.M."/>
            <person name="Andrzejewski T.M."/>
            <person name="Davidsen T.M."/>
            <person name="Wayne K.J."/>
            <person name="Tettelin H."/>
            <person name="Glass J.I."/>
            <person name="Rusch D."/>
            <person name="Podicherti R."/>
            <person name="Tsui H.-C.T."/>
            <person name="Winkler M.E."/>
        </authorList>
    </citation>
    <scope>NUCLEOTIDE SEQUENCE</scope>
</reference>
<evidence type="ECO:0000259" key="1">
    <source>
        <dbReference type="PROSITE" id="PS51819"/>
    </source>
</evidence>
<accession>A0A382WBZ1</accession>
<proteinExistence type="predicted"/>
<dbReference type="InterPro" id="IPR037523">
    <property type="entry name" value="VOC_core"/>
</dbReference>
<dbReference type="InterPro" id="IPR004360">
    <property type="entry name" value="Glyas_Fos-R_dOase_dom"/>
</dbReference>
<protein>
    <recommendedName>
        <fullName evidence="1">VOC domain-containing protein</fullName>
    </recommendedName>
</protein>
<evidence type="ECO:0000313" key="2">
    <source>
        <dbReference type="EMBL" id="SVD56020.1"/>
    </source>
</evidence>
<gene>
    <name evidence="2" type="ORF">METZ01_LOCUS408874</name>
</gene>
<sequence length="132" mass="14417">MLGLEIYMRYVEEGDFIDSLTDIEHVKLEWVKLIIPEGGLIELLQYHLPPSPAQLTPPVPADSDRLGCSHVALTVRDLSALYSDLIKHGYTCKSGPLIAPSGKAKILYCHDPDGVILELIEDLPIPVGAEGS</sequence>
<dbReference type="Gene3D" id="3.10.180.10">
    <property type="entry name" value="2,3-Dihydroxybiphenyl 1,2-Dioxygenase, domain 1"/>
    <property type="match status" value="1"/>
</dbReference>
<dbReference type="EMBL" id="UINC01158461">
    <property type="protein sequence ID" value="SVD56020.1"/>
    <property type="molecule type" value="Genomic_DNA"/>
</dbReference>
<dbReference type="SUPFAM" id="SSF54593">
    <property type="entry name" value="Glyoxalase/Bleomycin resistance protein/Dihydroxybiphenyl dioxygenase"/>
    <property type="match status" value="1"/>
</dbReference>
<dbReference type="PROSITE" id="PS51819">
    <property type="entry name" value="VOC"/>
    <property type="match status" value="1"/>
</dbReference>
<dbReference type="InterPro" id="IPR029068">
    <property type="entry name" value="Glyas_Bleomycin-R_OHBP_Dase"/>
</dbReference>
<feature type="non-terminal residue" evidence="2">
    <location>
        <position position="132"/>
    </location>
</feature>
<dbReference type="AlphaFoldDB" id="A0A382WBZ1"/>
<organism evidence="2">
    <name type="scientific">marine metagenome</name>
    <dbReference type="NCBI Taxonomy" id="408172"/>
    <lineage>
        <taxon>unclassified sequences</taxon>
        <taxon>metagenomes</taxon>
        <taxon>ecological metagenomes</taxon>
    </lineage>
</organism>
<name>A0A382WBZ1_9ZZZZ</name>
<dbReference type="Pfam" id="PF00903">
    <property type="entry name" value="Glyoxalase"/>
    <property type="match status" value="1"/>
</dbReference>
<feature type="domain" description="VOC" evidence="1">
    <location>
        <begin position="1"/>
        <end position="122"/>
    </location>
</feature>